<feature type="binding site" evidence="12">
    <location>
        <position position="124"/>
    </location>
    <ligand>
        <name>FAD</name>
        <dbReference type="ChEBI" id="CHEBI:57692"/>
    </ligand>
</feature>
<dbReference type="InterPro" id="IPR036188">
    <property type="entry name" value="FAD/NAD-bd_sf"/>
</dbReference>
<evidence type="ECO:0000256" key="8">
    <source>
        <dbReference type="ARBA" id="ARBA00022827"/>
    </source>
</evidence>
<dbReference type="Gene3D" id="1.10.10.1800">
    <property type="entry name" value="tRNA uridine 5-carboxymethylaminomethyl modification enzyme MnmG/GidA"/>
    <property type="match status" value="1"/>
</dbReference>
<dbReference type="NCBIfam" id="TIGR00136">
    <property type="entry name" value="mnmG_gidA"/>
    <property type="match status" value="1"/>
</dbReference>
<dbReference type="GO" id="GO:0050660">
    <property type="term" value="F:flavin adenine dinucleotide binding"/>
    <property type="evidence" value="ECO:0007669"/>
    <property type="project" value="UniProtKB-UniRule"/>
</dbReference>
<dbReference type="Pfam" id="PF21680">
    <property type="entry name" value="GIDA_C_1st"/>
    <property type="match status" value="1"/>
</dbReference>
<feature type="binding site" evidence="12">
    <location>
        <position position="369"/>
    </location>
    <ligand>
        <name>FAD</name>
        <dbReference type="ChEBI" id="CHEBI:57692"/>
    </ligand>
</feature>
<evidence type="ECO:0000256" key="5">
    <source>
        <dbReference type="ARBA" id="ARBA00022490"/>
    </source>
</evidence>
<name>G8R694_OWEHD</name>
<evidence type="ECO:0000256" key="7">
    <source>
        <dbReference type="ARBA" id="ARBA00022694"/>
    </source>
</evidence>
<dbReference type="PROSITE" id="PS01280">
    <property type="entry name" value="GIDA_1"/>
    <property type="match status" value="1"/>
</dbReference>
<keyword evidence="9 12" id="KW-0520">NAD</keyword>
<dbReference type="Pfam" id="PF01134">
    <property type="entry name" value="GIDA"/>
    <property type="match status" value="1"/>
</dbReference>
<organism evidence="14 15">
    <name type="scientific">Owenweeksia hongkongensis (strain DSM 17368 / CIP 108786 / JCM 12287 / NRRL B-23963 / UST20020801)</name>
    <dbReference type="NCBI Taxonomy" id="926562"/>
    <lineage>
        <taxon>Bacteria</taxon>
        <taxon>Pseudomonadati</taxon>
        <taxon>Bacteroidota</taxon>
        <taxon>Flavobacteriia</taxon>
        <taxon>Flavobacteriales</taxon>
        <taxon>Owenweeksiaceae</taxon>
        <taxon>Owenweeksia</taxon>
    </lineage>
</organism>
<keyword evidence="5 12" id="KW-0963">Cytoplasm</keyword>
<dbReference type="HOGENOM" id="CLU_007831_2_2_10"/>
<evidence type="ECO:0000256" key="3">
    <source>
        <dbReference type="ARBA" id="ARBA00007653"/>
    </source>
</evidence>
<dbReference type="Pfam" id="PF13932">
    <property type="entry name" value="SAM_GIDA_C"/>
    <property type="match status" value="1"/>
</dbReference>
<feature type="binding site" evidence="12">
    <location>
        <position position="179"/>
    </location>
    <ligand>
        <name>FAD</name>
        <dbReference type="ChEBI" id="CHEBI:57692"/>
    </ligand>
</feature>
<dbReference type="OrthoDB" id="9815560at2"/>
<dbReference type="FunFam" id="3.50.50.60:FF:000002">
    <property type="entry name" value="tRNA uridine 5-carboxymethylaminomethyl modification enzyme MnmG"/>
    <property type="match status" value="1"/>
</dbReference>
<evidence type="ECO:0000256" key="1">
    <source>
        <dbReference type="ARBA" id="ARBA00001974"/>
    </source>
</evidence>
<gene>
    <name evidence="12" type="primary">mnmG</name>
    <name evidence="12" type="synonym">gidA</name>
    <name evidence="14" type="ordered locus">Oweho_2343</name>
</gene>
<keyword evidence="15" id="KW-1185">Reference proteome</keyword>
<evidence type="ECO:0000256" key="2">
    <source>
        <dbReference type="ARBA" id="ARBA00003717"/>
    </source>
</evidence>
<comment type="similarity">
    <text evidence="3 12">Belongs to the MnmG family.</text>
</comment>
<dbReference type="FunFam" id="1.10.10.1800:FF:000003">
    <property type="entry name" value="tRNA uridine 5-carboxymethylaminomethyl modification enzyme MnmG"/>
    <property type="match status" value="1"/>
</dbReference>
<comment type="function">
    <text evidence="2 12">NAD-binding protein involved in the addition of a carboxymethylaminomethyl (cmnm) group at the wobble position (U34) of certain tRNAs, forming tRNA-cmnm(5)s(2)U34.</text>
</comment>
<evidence type="ECO:0000256" key="10">
    <source>
        <dbReference type="ARBA" id="ARBA00025948"/>
    </source>
</evidence>
<dbReference type="PANTHER" id="PTHR11806:SF0">
    <property type="entry name" value="PROTEIN MTO1 HOMOLOG, MITOCHONDRIAL"/>
    <property type="match status" value="1"/>
</dbReference>
<keyword evidence="7 12" id="KW-0819">tRNA processing</keyword>
<dbReference type="KEGG" id="oho:Oweho_2343"/>
<comment type="subcellular location">
    <subcellularLocation>
        <location evidence="12">Cytoplasm</location>
    </subcellularLocation>
</comment>
<evidence type="ECO:0000313" key="14">
    <source>
        <dbReference type="EMBL" id="AEV33314.1"/>
    </source>
</evidence>
<evidence type="ECO:0000259" key="13">
    <source>
        <dbReference type="SMART" id="SM01228"/>
    </source>
</evidence>
<evidence type="ECO:0000256" key="6">
    <source>
        <dbReference type="ARBA" id="ARBA00022630"/>
    </source>
</evidence>
<dbReference type="HAMAP" id="MF_00129">
    <property type="entry name" value="MnmG_GidA"/>
    <property type="match status" value="1"/>
</dbReference>
<dbReference type="GO" id="GO:0030488">
    <property type="term" value="P:tRNA methylation"/>
    <property type="evidence" value="ECO:0007669"/>
    <property type="project" value="TreeGrafter"/>
</dbReference>
<dbReference type="STRING" id="926562.Oweho_2343"/>
<dbReference type="InterPro" id="IPR049312">
    <property type="entry name" value="GIDA_C_N"/>
</dbReference>
<dbReference type="GO" id="GO:0002098">
    <property type="term" value="P:tRNA wobble uridine modification"/>
    <property type="evidence" value="ECO:0007669"/>
    <property type="project" value="InterPro"/>
</dbReference>
<proteinExistence type="inferred from homology"/>
<accession>G8R694</accession>
<dbReference type="InterPro" id="IPR002218">
    <property type="entry name" value="MnmG-rel"/>
</dbReference>
<keyword evidence="8 12" id="KW-0274">FAD</keyword>
<dbReference type="PANTHER" id="PTHR11806">
    <property type="entry name" value="GLUCOSE INHIBITED DIVISION PROTEIN A"/>
    <property type="match status" value="1"/>
</dbReference>
<dbReference type="EMBL" id="CP003156">
    <property type="protein sequence ID" value="AEV33314.1"/>
    <property type="molecule type" value="Genomic_DNA"/>
</dbReference>
<dbReference type="SUPFAM" id="SSF51905">
    <property type="entry name" value="FAD/NAD(P)-binding domain"/>
    <property type="match status" value="1"/>
</dbReference>
<dbReference type="GO" id="GO:0005829">
    <property type="term" value="C:cytosol"/>
    <property type="evidence" value="ECO:0007669"/>
    <property type="project" value="TreeGrafter"/>
</dbReference>
<dbReference type="PROSITE" id="PS01281">
    <property type="entry name" value="GIDA_2"/>
    <property type="match status" value="1"/>
</dbReference>
<dbReference type="InterPro" id="IPR026904">
    <property type="entry name" value="MnmG_C"/>
</dbReference>
<keyword evidence="6 12" id="KW-0285">Flavoprotein</keyword>
<feature type="binding site" evidence="12">
    <location>
        <begin position="272"/>
        <end position="286"/>
    </location>
    <ligand>
        <name>NAD(+)</name>
        <dbReference type="ChEBI" id="CHEBI:57540"/>
    </ligand>
</feature>
<comment type="cofactor">
    <cofactor evidence="1 12">
        <name>FAD</name>
        <dbReference type="ChEBI" id="CHEBI:57692"/>
    </cofactor>
</comment>
<evidence type="ECO:0000313" key="15">
    <source>
        <dbReference type="Proteomes" id="UP000005631"/>
    </source>
</evidence>
<reference evidence="14 15" key="1">
    <citation type="journal article" date="2012" name="Stand. Genomic Sci.">
        <title>Genome sequence of the orange-pigmented seawater bacterium Owenweeksia hongkongensis type strain (UST20020801(T)).</title>
        <authorList>
            <person name="Riedel T."/>
            <person name="Held B."/>
            <person name="Nolan M."/>
            <person name="Lucas S."/>
            <person name="Lapidus A."/>
            <person name="Tice H."/>
            <person name="Del Rio T.G."/>
            <person name="Cheng J.F."/>
            <person name="Han C."/>
            <person name="Tapia R."/>
            <person name="Goodwin L.A."/>
            <person name="Pitluck S."/>
            <person name="Liolios K."/>
            <person name="Mavromatis K."/>
            <person name="Pagani I."/>
            <person name="Ivanova N."/>
            <person name="Mikhailova N."/>
            <person name="Pati A."/>
            <person name="Chen A."/>
            <person name="Palaniappan K."/>
            <person name="Rohde M."/>
            <person name="Tindall B.J."/>
            <person name="Detter J.C."/>
            <person name="Goker M."/>
            <person name="Woyke T."/>
            <person name="Bristow J."/>
            <person name="Eisen J.A."/>
            <person name="Markowitz V."/>
            <person name="Hugenholtz P."/>
            <person name="Klenk H.P."/>
            <person name="Kyrpides N.C."/>
        </authorList>
    </citation>
    <scope>NUCLEOTIDE SEQUENCE</scope>
    <source>
        <strain evidence="15">DSM 17368 / JCM 12287 / NRRL B-23963</strain>
    </source>
</reference>
<dbReference type="InterPro" id="IPR044920">
    <property type="entry name" value="MnmG_C_subdom_sf"/>
</dbReference>
<dbReference type="SMART" id="SM01228">
    <property type="entry name" value="GIDA_assoc_3"/>
    <property type="match status" value="1"/>
</dbReference>
<comment type="subunit">
    <text evidence="10 12">Homodimer. Heterotetramer of two MnmE and two MnmG subunits.</text>
</comment>
<feature type="domain" description="tRNA uridine 5-carboxymethylaminomethyl modification enzyme C-terminal subdomain" evidence="13">
    <location>
        <begin position="548"/>
        <end position="619"/>
    </location>
</feature>
<dbReference type="Gene3D" id="1.10.150.570">
    <property type="entry name" value="GidA associated domain, C-terminal subdomain"/>
    <property type="match status" value="1"/>
</dbReference>
<dbReference type="InterPro" id="IPR004416">
    <property type="entry name" value="MnmG"/>
</dbReference>
<protein>
    <recommendedName>
        <fullName evidence="4 12">tRNA uridine 5-carboxymethylaminomethyl modification enzyme MnmG</fullName>
    </recommendedName>
    <alternativeName>
        <fullName evidence="11 12">Glucose-inhibited division protein A</fullName>
    </alternativeName>
</protein>
<evidence type="ECO:0000256" key="11">
    <source>
        <dbReference type="ARBA" id="ARBA00031800"/>
    </source>
</evidence>
<dbReference type="InterPro" id="IPR040131">
    <property type="entry name" value="MnmG_N"/>
</dbReference>
<dbReference type="PATRIC" id="fig|926562.3.peg.2358"/>
<evidence type="ECO:0000256" key="9">
    <source>
        <dbReference type="ARBA" id="ARBA00023027"/>
    </source>
</evidence>
<feature type="binding site" evidence="12">
    <location>
        <begin position="12"/>
        <end position="17"/>
    </location>
    <ligand>
        <name>FAD</name>
        <dbReference type="ChEBI" id="CHEBI:57692"/>
    </ligand>
</feature>
<evidence type="ECO:0000256" key="4">
    <source>
        <dbReference type="ARBA" id="ARBA00020461"/>
    </source>
</evidence>
<dbReference type="FunFam" id="1.10.150.570:FF:000001">
    <property type="entry name" value="tRNA uridine 5-carboxymethylaminomethyl modification enzyme MnmG"/>
    <property type="match status" value="1"/>
</dbReference>
<evidence type="ECO:0000256" key="12">
    <source>
        <dbReference type="HAMAP-Rule" id="MF_00129"/>
    </source>
</evidence>
<dbReference type="eggNOG" id="COG0445">
    <property type="taxonomic scope" value="Bacteria"/>
</dbReference>
<dbReference type="AlphaFoldDB" id="G8R694"/>
<dbReference type="RefSeq" id="WP_014202663.1">
    <property type="nucleotide sequence ID" value="NC_016599.1"/>
</dbReference>
<sequence length="623" mass="69525">MTRGEYDVIVVGGGHAGCEAAAAAAKMGSKTLLVTMNLQTIAQMSCNPAMGGVAKGQILREVDALGGMSGIITDKTMIQFRMLNRSKGPAMWSPRAQSDRMRFAEEWRWALESLPNLDFFQDMVTGLIVEGGRVAGVKTGIGVEIKAKSVILTNGTFLNGLIHLGEKQFGGGRAGERASTGLTPELAALGFEYGRMKTGTPPRVDGRSLDYSKMEEQAGDERPEKFSFSSQTKPLETQRSCHITYTSNEVHEILKEGFDRSPMFNGQIESTGPRYCPSIEDKINKFAGKDRHQIFVEPEGWKTCEVYVNGFSTSLPEDIQFKALKSVAGFENVRFFRPGYAIEYDYFPPTQLKYTLETKLIDGLYFAGQINGTTGYEEAACQGLMAGINAHRKVQEGGEFVLGRDEAYIGVLIDDLITKGTEEPYRMFTSRAEYRILLRQDNADERLTRKGFDIGLAEVSRLAELEGKQSKVEELNRFLEKHGVEPMDVNPILESKGSSSIKQKLRLDGILSRPQIEFTDLMEYGELSNFVLDNGITREEWEQAEIKIKYQGYINKEKENAEKLSRLSDIRIPEGFDYKRLKSLSYEGCEKLSRVQPQTIEQAKKISGVTPSDISVLLVYMGR</sequence>
<dbReference type="Gene3D" id="3.50.50.60">
    <property type="entry name" value="FAD/NAD(P)-binding domain"/>
    <property type="match status" value="2"/>
</dbReference>
<dbReference type="InterPro" id="IPR047001">
    <property type="entry name" value="MnmG_C_subdom"/>
</dbReference>
<dbReference type="InterPro" id="IPR020595">
    <property type="entry name" value="MnmG-rel_CS"/>
</dbReference>
<dbReference type="Proteomes" id="UP000005631">
    <property type="component" value="Chromosome"/>
</dbReference>